<feature type="domain" description="NB-ARC" evidence="2">
    <location>
        <begin position="1"/>
        <end position="141"/>
    </location>
</feature>
<proteinExistence type="predicted"/>
<feature type="domain" description="Disease resistance protein Roq1-like winged-helix" evidence="3">
    <location>
        <begin position="195"/>
        <end position="275"/>
    </location>
</feature>
<protein>
    <recommendedName>
        <fullName evidence="6">NB-ARC domain-containing protein</fullName>
    </recommendedName>
</protein>
<dbReference type="PANTHER" id="PTHR11017:SF385">
    <property type="entry name" value="DISEASE RESISTANCE PROTEIN (TIR-NBS-LRR CLASS)-RELATED"/>
    <property type="match status" value="1"/>
</dbReference>
<evidence type="ECO:0000313" key="4">
    <source>
        <dbReference type="EnsemblPlants" id="Pp3c6_8150V3.1"/>
    </source>
</evidence>
<name>A0A7I4FSR7_PHYPA</name>
<dbReference type="SUPFAM" id="SSF52058">
    <property type="entry name" value="L domain-like"/>
    <property type="match status" value="1"/>
</dbReference>
<dbReference type="InterPro" id="IPR044974">
    <property type="entry name" value="Disease_R_plants"/>
</dbReference>
<dbReference type="EnsemblPlants" id="Pp3c6_8150V3.1">
    <property type="protein sequence ID" value="Pp3c6_8150V3.1"/>
    <property type="gene ID" value="Pp3c6_8150"/>
</dbReference>
<dbReference type="Gramene" id="Pp3c6_8150V3.1">
    <property type="protein sequence ID" value="Pp3c6_8150V3.1"/>
    <property type="gene ID" value="Pp3c6_8150"/>
</dbReference>
<dbReference type="InterPro" id="IPR027417">
    <property type="entry name" value="P-loop_NTPase"/>
</dbReference>
<dbReference type="InterPro" id="IPR058192">
    <property type="entry name" value="WHD_ROQ1-like"/>
</dbReference>
<evidence type="ECO:0000259" key="2">
    <source>
        <dbReference type="Pfam" id="PF00931"/>
    </source>
</evidence>
<organism evidence="4 5">
    <name type="scientific">Physcomitrium patens</name>
    <name type="common">Spreading-leaved earth moss</name>
    <name type="synonym">Physcomitrella patens</name>
    <dbReference type="NCBI Taxonomy" id="3218"/>
    <lineage>
        <taxon>Eukaryota</taxon>
        <taxon>Viridiplantae</taxon>
        <taxon>Streptophyta</taxon>
        <taxon>Embryophyta</taxon>
        <taxon>Bryophyta</taxon>
        <taxon>Bryophytina</taxon>
        <taxon>Bryopsida</taxon>
        <taxon>Funariidae</taxon>
        <taxon>Funariales</taxon>
        <taxon>Funariaceae</taxon>
        <taxon>Physcomitrium</taxon>
    </lineage>
</organism>
<dbReference type="OMA" id="RCCERIS"/>
<dbReference type="InterPro" id="IPR002182">
    <property type="entry name" value="NB-ARC"/>
</dbReference>
<dbReference type="InParanoid" id="A0A7I4FSR7"/>
<dbReference type="PRINTS" id="PR00364">
    <property type="entry name" value="DISEASERSIST"/>
</dbReference>
<reference evidence="4" key="3">
    <citation type="submission" date="2020-12" db="UniProtKB">
        <authorList>
            <consortium name="EnsemblPlants"/>
        </authorList>
    </citation>
    <scope>IDENTIFICATION</scope>
</reference>
<accession>A0A7I4FSR7</accession>
<dbReference type="Gene3D" id="3.80.10.10">
    <property type="entry name" value="Ribonuclease Inhibitor"/>
    <property type="match status" value="1"/>
</dbReference>
<reference evidence="4 5" key="2">
    <citation type="journal article" date="2018" name="Plant J.">
        <title>The Physcomitrella patens chromosome-scale assembly reveals moss genome structure and evolution.</title>
        <authorList>
            <person name="Lang D."/>
            <person name="Ullrich K.K."/>
            <person name="Murat F."/>
            <person name="Fuchs J."/>
            <person name="Jenkins J."/>
            <person name="Haas F.B."/>
            <person name="Piednoel M."/>
            <person name="Gundlach H."/>
            <person name="Van Bel M."/>
            <person name="Meyberg R."/>
            <person name="Vives C."/>
            <person name="Morata J."/>
            <person name="Symeonidi A."/>
            <person name="Hiss M."/>
            <person name="Muchero W."/>
            <person name="Kamisugi Y."/>
            <person name="Saleh O."/>
            <person name="Blanc G."/>
            <person name="Decker E.L."/>
            <person name="van Gessel N."/>
            <person name="Grimwood J."/>
            <person name="Hayes R.D."/>
            <person name="Graham S.W."/>
            <person name="Gunter L.E."/>
            <person name="McDaniel S.F."/>
            <person name="Hoernstein S.N.W."/>
            <person name="Larsson A."/>
            <person name="Li F.W."/>
            <person name="Perroud P.F."/>
            <person name="Phillips J."/>
            <person name="Ranjan P."/>
            <person name="Rokshar D.S."/>
            <person name="Rothfels C.J."/>
            <person name="Schneider L."/>
            <person name="Shu S."/>
            <person name="Stevenson D.W."/>
            <person name="Thummler F."/>
            <person name="Tillich M."/>
            <person name="Villarreal Aguilar J.C."/>
            <person name="Widiez T."/>
            <person name="Wong G.K."/>
            <person name="Wymore A."/>
            <person name="Zhang Y."/>
            <person name="Zimmer A.D."/>
            <person name="Quatrano R.S."/>
            <person name="Mayer K.F.X."/>
            <person name="Goodstein D."/>
            <person name="Casacuberta J.M."/>
            <person name="Vandepoele K."/>
            <person name="Reski R."/>
            <person name="Cuming A.C."/>
            <person name="Tuskan G.A."/>
            <person name="Maumus F."/>
            <person name="Salse J."/>
            <person name="Schmutz J."/>
            <person name="Rensing S.A."/>
        </authorList>
    </citation>
    <scope>NUCLEOTIDE SEQUENCE [LARGE SCALE GENOMIC DNA]</scope>
    <source>
        <strain evidence="4 5">cv. Gransden 2004</strain>
    </source>
</reference>
<keyword evidence="1" id="KW-0433">Leucine-rich repeat</keyword>
<dbReference type="Pfam" id="PF00931">
    <property type="entry name" value="NB-ARC"/>
    <property type="match status" value="1"/>
</dbReference>
<dbReference type="EMBL" id="ABEU02000006">
    <property type="status" value="NOT_ANNOTATED_CDS"/>
    <property type="molecule type" value="Genomic_DNA"/>
</dbReference>
<dbReference type="Proteomes" id="UP000006727">
    <property type="component" value="Chromosome 6"/>
</dbReference>
<dbReference type="AlphaFoldDB" id="A0A7I4FSR7"/>
<evidence type="ECO:0000256" key="1">
    <source>
        <dbReference type="ARBA" id="ARBA00022614"/>
    </source>
</evidence>
<sequence>MGGIEKTTLAKITFDTMQHMYKVSCFVEGIQKKYSALSIICKVLNQLNFESKPKSLEEAQAMIKEVLMSKKFILILDDVKDKSQINDVVPMDVLWSNKGRMLIVTTQNWEVVKSYPTKIHKFDIGELDKDASLKLFTTYSCRDGDELPKELAEIGKEIVRSCNGLPLSLKVLGSFLGGQKRLRCCERISFDAMKVEEKNIFLDICCFFCNNVKWGGTMKETIIQIWTNKKSGVEEQDVSNVLDMLVHQSMIKIEKDRVVKVHDQLQDMGRKIVEEEKEYKDTRIWNANMVPMHGITTKLEDIILDYNMKDILRKFIMKGLHFCSLRFLTCNIDAKQSKDVFEILMLLVENANKLKFLLLRNNHYHHLYSSKVKLSSVMCNEEFWNVFEELTILSLIGFTFGKILPRTLFTTSTLMRLDLDGFIELNIVQIGFKNLKNLTNMRLLNNKTLNIISKEWTKLKSLKILDMSGCSNLTSLPNELAKLSSLIRLNLNGCSGLKNLPNEFANLSYLRKLDLRYCSSLTSLPNELTNLSSLESLDLSGCSR</sequence>
<dbReference type="PANTHER" id="PTHR11017">
    <property type="entry name" value="LEUCINE-RICH REPEAT-CONTAINING PROTEIN"/>
    <property type="match status" value="1"/>
</dbReference>
<keyword evidence="5" id="KW-1185">Reference proteome</keyword>
<dbReference type="GO" id="GO:0043531">
    <property type="term" value="F:ADP binding"/>
    <property type="evidence" value="ECO:0007669"/>
    <property type="project" value="InterPro"/>
</dbReference>
<dbReference type="InterPro" id="IPR032675">
    <property type="entry name" value="LRR_dom_sf"/>
</dbReference>
<dbReference type="SUPFAM" id="SSF52540">
    <property type="entry name" value="P-loop containing nucleoside triphosphate hydrolases"/>
    <property type="match status" value="1"/>
</dbReference>
<dbReference type="Gene3D" id="1.10.8.430">
    <property type="entry name" value="Helical domain of apoptotic protease-activating factors"/>
    <property type="match status" value="1"/>
</dbReference>
<evidence type="ECO:0008006" key="6">
    <source>
        <dbReference type="Google" id="ProtNLM"/>
    </source>
</evidence>
<dbReference type="InterPro" id="IPR042197">
    <property type="entry name" value="Apaf_helical"/>
</dbReference>
<dbReference type="Pfam" id="PF23282">
    <property type="entry name" value="WHD_ROQ1"/>
    <property type="match status" value="1"/>
</dbReference>
<dbReference type="Gene3D" id="3.40.50.300">
    <property type="entry name" value="P-loop containing nucleotide triphosphate hydrolases"/>
    <property type="match status" value="1"/>
</dbReference>
<evidence type="ECO:0000313" key="5">
    <source>
        <dbReference type="Proteomes" id="UP000006727"/>
    </source>
</evidence>
<evidence type="ECO:0000259" key="3">
    <source>
        <dbReference type="Pfam" id="PF23282"/>
    </source>
</evidence>
<dbReference type="GO" id="GO:0006952">
    <property type="term" value="P:defense response"/>
    <property type="evidence" value="ECO:0007669"/>
    <property type="project" value="InterPro"/>
</dbReference>
<reference evidence="4 5" key="1">
    <citation type="journal article" date="2008" name="Science">
        <title>The Physcomitrella genome reveals evolutionary insights into the conquest of land by plants.</title>
        <authorList>
            <person name="Rensing S."/>
            <person name="Lang D."/>
            <person name="Zimmer A."/>
            <person name="Terry A."/>
            <person name="Salamov A."/>
            <person name="Shapiro H."/>
            <person name="Nishiyama T."/>
            <person name="Perroud P.-F."/>
            <person name="Lindquist E."/>
            <person name="Kamisugi Y."/>
            <person name="Tanahashi T."/>
            <person name="Sakakibara K."/>
            <person name="Fujita T."/>
            <person name="Oishi K."/>
            <person name="Shin-I T."/>
            <person name="Kuroki Y."/>
            <person name="Toyoda A."/>
            <person name="Suzuki Y."/>
            <person name="Hashimoto A."/>
            <person name="Yamaguchi K."/>
            <person name="Sugano A."/>
            <person name="Kohara Y."/>
            <person name="Fujiyama A."/>
            <person name="Anterola A."/>
            <person name="Aoki S."/>
            <person name="Ashton N."/>
            <person name="Barbazuk W.B."/>
            <person name="Barker E."/>
            <person name="Bennetzen J."/>
            <person name="Bezanilla M."/>
            <person name="Blankenship R."/>
            <person name="Cho S.H."/>
            <person name="Dutcher S."/>
            <person name="Estelle M."/>
            <person name="Fawcett J.A."/>
            <person name="Gundlach H."/>
            <person name="Hanada K."/>
            <person name="Heyl A."/>
            <person name="Hicks K.A."/>
            <person name="Hugh J."/>
            <person name="Lohr M."/>
            <person name="Mayer K."/>
            <person name="Melkozernov A."/>
            <person name="Murata T."/>
            <person name="Nelson D."/>
            <person name="Pils B."/>
            <person name="Prigge M."/>
            <person name="Reiss B."/>
            <person name="Renner T."/>
            <person name="Rombauts S."/>
            <person name="Rushton P."/>
            <person name="Sanderfoot A."/>
            <person name="Schween G."/>
            <person name="Shiu S.-H."/>
            <person name="Stueber K."/>
            <person name="Theodoulou F.L."/>
            <person name="Tu H."/>
            <person name="Van de Peer Y."/>
            <person name="Verrier P.J."/>
            <person name="Waters E."/>
            <person name="Wood A."/>
            <person name="Yang L."/>
            <person name="Cove D."/>
            <person name="Cuming A."/>
            <person name="Hasebe M."/>
            <person name="Lucas S."/>
            <person name="Mishler D.B."/>
            <person name="Reski R."/>
            <person name="Grigoriev I."/>
            <person name="Quatrano R.S."/>
            <person name="Boore J.L."/>
        </authorList>
    </citation>
    <scope>NUCLEOTIDE SEQUENCE [LARGE SCALE GENOMIC DNA]</scope>
    <source>
        <strain evidence="4 5">cv. Gransden 2004</strain>
    </source>
</reference>